<protein>
    <submittedName>
        <fullName evidence="2">Glycosyltransferase</fullName>
        <ecNumber evidence="2">2.4.1.175</ecNumber>
        <ecNumber evidence="2">2.4.1.226</ecNumber>
    </submittedName>
</protein>
<dbReference type="PANTHER" id="PTHR43685">
    <property type="entry name" value="GLYCOSYLTRANSFERASE"/>
    <property type="match status" value="1"/>
</dbReference>
<dbReference type="AlphaFoldDB" id="A0A087CQC9"/>
<dbReference type="InterPro" id="IPR050834">
    <property type="entry name" value="Glycosyltransf_2"/>
</dbReference>
<keyword evidence="2" id="KW-0328">Glycosyltransferase</keyword>
<evidence type="ECO:0000313" key="2">
    <source>
        <dbReference type="EMBL" id="KFI85479.1"/>
    </source>
</evidence>
<name>A0A087CQC9_9BIFI</name>
<proteinExistence type="predicted"/>
<organism evidence="2 3">
    <name type="scientific">Bifidobacterium pullorum subsp. saeculare DSM 6531 = LMG 14934</name>
    <dbReference type="NCBI Taxonomy" id="1437611"/>
    <lineage>
        <taxon>Bacteria</taxon>
        <taxon>Bacillati</taxon>
        <taxon>Actinomycetota</taxon>
        <taxon>Actinomycetes</taxon>
        <taxon>Bifidobacteriales</taxon>
        <taxon>Bifidobacteriaceae</taxon>
        <taxon>Bifidobacterium</taxon>
    </lineage>
</organism>
<dbReference type="CDD" id="cd00761">
    <property type="entry name" value="Glyco_tranf_GTA_type"/>
    <property type="match status" value="1"/>
</dbReference>
<dbReference type="EMBL" id="JGZM01000008">
    <property type="protein sequence ID" value="KFI85479.1"/>
    <property type="molecule type" value="Genomic_DNA"/>
</dbReference>
<feature type="domain" description="Glycosyltransferase 2-like" evidence="1">
    <location>
        <begin position="24"/>
        <end position="146"/>
    </location>
</feature>
<dbReference type="PANTHER" id="PTHR43685:SF2">
    <property type="entry name" value="GLYCOSYLTRANSFERASE 2-LIKE DOMAIN-CONTAINING PROTEIN"/>
    <property type="match status" value="1"/>
</dbReference>
<dbReference type="EC" id="2.4.1.226" evidence="2"/>
<comment type="caution">
    <text evidence="2">The sequence shown here is derived from an EMBL/GenBank/DDBJ whole genome shotgun (WGS) entry which is preliminary data.</text>
</comment>
<dbReference type="InterPro" id="IPR029044">
    <property type="entry name" value="Nucleotide-diphossugar_trans"/>
</dbReference>
<dbReference type="Pfam" id="PF00535">
    <property type="entry name" value="Glycos_transf_2"/>
    <property type="match status" value="1"/>
</dbReference>
<dbReference type="Gene3D" id="3.90.550.10">
    <property type="entry name" value="Spore Coat Polysaccharide Biosynthesis Protein SpsA, Chain A"/>
    <property type="match status" value="1"/>
</dbReference>
<evidence type="ECO:0000259" key="1">
    <source>
        <dbReference type="Pfam" id="PF00535"/>
    </source>
</evidence>
<dbReference type="SUPFAM" id="SSF53448">
    <property type="entry name" value="Nucleotide-diphospho-sugar transferases"/>
    <property type="match status" value="1"/>
</dbReference>
<dbReference type="GO" id="GO:0050510">
    <property type="term" value="F:N-acetylgalactosaminyl-proteoglycan 3-beta-glucuronosyltransferase activity"/>
    <property type="evidence" value="ECO:0007669"/>
    <property type="project" value="UniProtKB-EC"/>
</dbReference>
<keyword evidence="2" id="KW-0808">Transferase</keyword>
<dbReference type="EC" id="2.4.1.175" evidence="2"/>
<reference evidence="2 3" key="1">
    <citation type="submission" date="2014-03" db="EMBL/GenBank/DDBJ databases">
        <title>Genomics of Bifidobacteria.</title>
        <authorList>
            <person name="Ventura M."/>
            <person name="Milani C."/>
            <person name="Lugli G.A."/>
        </authorList>
    </citation>
    <scope>NUCLEOTIDE SEQUENCE [LARGE SCALE GENOMIC DNA]</scope>
    <source>
        <strain evidence="2 3">LMG 14934</strain>
    </source>
</reference>
<evidence type="ECO:0000313" key="3">
    <source>
        <dbReference type="Proteomes" id="UP000029040"/>
    </source>
</evidence>
<gene>
    <name evidence="2" type="ORF">BSAE_1332</name>
</gene>
<dbReference type="GO" id="GO:0047238">
    <property type="term" value="F:glucuronosyl-N-acetylgalactosaminyl-proteoglycan 4-beta-N-acetylgalactosaminyltransferase activity"/>
    <property type="evidence" value="ECO:0007669"/>
    <property type="project" value="UniProtKB-EC"/>
</dbReference>
<accession>A0A087CQC9</accession>
<dbReference type="Proteomes" id="UP000029040">
    <property type="component" value="Unassembled WGS sequence"/>
</dbReference>
<dbReference type="InterPro" id="IPR001173">
    <property type="entry name" value="Glyco_trans_2-like"/>
</dbReference>
<sequence length="318" mass="36859">MIADVVNKEQTYGEFRECAQPKVSVVILNHNYAEYVETAIKSVLSQTYKFVELIIIDDGSTDNSREIINRYSQQAIVHFQSNAGVVASRNLALSLATGRYIVQLDADDYLELDYIEKMVNAAQSNNADIVYCQAQYFGRVSFITQNPTYSLDTLKLHNYISSCSMFSLDFIQSNHIKYDAYLDKIGDEDWDFPLHCCLAGAKAVLLDEALFFYRKHDDSQSRGDLLNQSLFQQLLVRHHILQRYNSLYPAEFKDYSDYIILMEQMIHYIERTNNLSSELQTLQEKYITRTSEIDKIRSTFIGKLLYKIALFVSRLLKR</sequence>